<protein>
    <submittedName>
        <fullName evidence="1">Uncharacterized protein</fullName>
    </submittedName>
</protein>
<keyword evidence="2" id="KW-1185">Reference proteome</keyword>
<dbReference type="KEGG" id="ccp:CHC_T00007083001"/>
<evidence type="ECO:0000313" key="1">
    <source>
        <dbReference type="EMBL" id="CDF40246.1"/>
    </source>
</evidence>
<gene>
    <name evidence="1" type="ORF">CHC_T00007083001</name>
</gene>
<organism evidence="1 2">
    <name type="scientific">Chondrus crispus</name>
    <name type="common">Carrageen Irish moss</name>
    <name type="synonym">Polymorpha crispa</name>
    <dbReference type="NCBI Taxonomy" id="2769"/>
    <lineage>
        <taxon>Eukaryota</taxon>
        <taxon>Rhodophyta</taxon>
        <taxon>Florideophyceae</taxon>
        <taxon>Rhodymeniophycidae</taxon>
        <taxon>Gigartinales</taxon>
        <taxon>Gigartinaceae</taxon>
        <taxon>Chondrus</taxon>
    </lineage>
</organism>
<dbReference type="Gramene" id="CDF40246">
    <property type="protein sequence ID" value="CDF40246"/>
    <property type="gene ID" value="CHC_T00007083001"/>
</dbReference>
<sequence>MRARASTLVRDVHLWDMPLGLTDPNELACSWIPRRAQMGDEWVEKGEARDVLSEMAHNEAGSGKNDLADSLRELSICFEQGLPTVAAAQDV</sequence>
<evidence type="ECO:0000313" key="2">
    <source>
        <dbReference type="Proteomes" id="UP000012073"/>
    </source>
</evidence>
<dbReference type="AlphaFoldDB" id="R7QRW3"/>
<accession>R7QRW3</accession>
<dbReference type="GeneID" id="17318256"/>
<dbReference type="EMBL" id="HG002147">
    <property type="protein sequence ID" value="CDF40246.1"/>
    <property type="molecule type" value="Genomic_DNA"/>
</dbReference>
<dbReference type="RefSeq" id="XP_005710540.1">
    <property type="nucleotide sequence ID" value="XM_005710483.1"/>
</dbReference>
<reference evidence="2" key="1">
    <citation type="journal article" date="2013" name="Proc. Natl. Acad. Sci. U.S.A.">
        <title>Genome structure and metabolic features in the red seaweed Chondrus crispus shed light on evolution of the Archaeplastida.</title>
        <authorList>
            <person name="Collen J."/>
            <person name="Porcel B."/>
            <person name="Carre W."/>
            <person name="Ball S.G."/>
            <person name="Chaparro C."/>
            <person name="Tonon T."/>
            <person name="Barbeyron T."/>
            <person name="Michel G."/>
            <person name="Noel B."/>
            <person name="Valentin K."/>
            <person name="Elias M."/>
            <person name="Artiguenave F."/>
            <person name="Arun A."/>
            <person name="Aury J.M."/>
            <person name="Barbosa-Neto J.F."/>
            <person name="Bothwell J.H."/>
            <person name="Bouget F.Y."/>
            <person name="Brillet L."/>
            <person name="Cabello-Hurtado F."/>
            <person name="Capella-Gutierrez S."/>
            <person name="Charrier B."/>
            <person name="Cladiere L."/>
            <person name="Cock J.M."/>
            <person name="Coelho S.M."/>
            <person name="Colleoni C."/>
            <person name="Czjzek M."/>
            <person name="Da Silva C."/>
            <person name="Delage L."/>
            <person name="Denoeud F."/>
            <person name="Deschamps P."/>
            <person name="Dittami S.M."/>
            <person name="Gabaldon T."/>
            <person name="Gachon C.M."/>
            <person name="Groisillier A."/>
            <person name="Herve C."/>
            <person name="Jabbari K."/>
            <person name="Katinka M."/>
            <person name="Kloareg B."/>
            <person name="Kowalczyk N."/>
            <person name="Labadie K."/>
            <person name="Leblanc C."/>
            <person name="Lopez P.J."/>
            <person name="McLachlan D.H."/>
            <person name="Meslet-Cladiere L."/>
            <person name="Moustafa A."/>
            <person name="Nehr Z."/>
            <person name="Nyvall Collen P."/>
            <person name="Panaud O."/>
            <person name="Partensky F."/>
            <person name="Poulain J."/>
            <person name="Rensing S.A."/>
            <person name="Rousvoal S."/>
            <person name="Samson G."/>
            <person name="Symeonidi A."/>
            <person name="Weissenbach J."/>
            <person name="Zambounis A."/>
            <person name="Wincker P."/>
            <person name="Boyen C."/>
        </authorList>
    </citation>
    <scope>NUCLEOTIDE SEQUENCE [LARGE SCALE GENOMIC DNA]</scope>
    <source>
        <strain evidence="2">cv. Stackhouse</strain>
    </source>
</reference>
<proteinExistence type="predicted"/>
<dbReference type="Proteomes" id="UP000012073">
    <property type="component" value="Unassembled WGS sequence"/>
</dbReference>
<name>R7QRW3_CHOCR</name>